<dbReference type="Pfam" id="PF00512">
    <property type="entry name" value="HisKA"/>
    <property type="match status" value="1"/>
</dbReference>
<dbReference type="PANTHER" id="PTHR43711">
    <property type="entry name" value="TWO-COMPONENT HISTIDINE KINASE"/>
    <property type="match status" value="1"/>
</dbReference>
<name>A0ABM7X038_9BACT</name>
<organism evidence="9 10">
    <name type="scientific">Anaeromyxobacter oryzae</name>
    <dbReference type="NCBI Taxonomy" id="2918170"/>
    <lineage>
        <taxon>Bacteria</taxon>
        <taxon>Pseudomonadati</taxon>
        <taxon>Myxococcota</taxon>
        <taxon>Myxococcia</taxon>
        <taxon>Myxococcales</taxon>
        <taxon>Cystobacterineae</taxon>
        <taxon>Anaeromyxobacteraceae</taxon>
        <taxon>Anaeromyxobacter</taxon>
    </lineage>
</organism>
<keyword evidence="10" id="KW-1185">Reference proteome</keyword>
<keyword evidence="4" id="KW-0808">Transferase</keyword>
<dbReference type="InterPro" id="IPR003661">
    <property type="entry name" value="HisK_dim/P_dom"/>
</dbReference>
<dbReference type="SMART" id="SM00387">
    <property type="entry name" value="HATPase_c"/>
    <property type="match status" value="1"/>
</dbReference>
<dbReference type="CDD" id="cd00130">
    <property type="entry name" value="PAS"/>
    <property type="match status" value="1"/>
</dbReference>
<evidence type="ECO:0000259" key="7">
    <source>
        <dbReference type="PROSITE" id="PS50109"/>
    </source>
</evidence>
<dbReference type="InterPro" id="IPR036097">
    <property type="entry name" value="HisK_dim/P_sf"/>
</dbReference>
<reference evidence="10" key="1">
    <citation type="journal article" date="2022" name="Int. J. Syst. Evol. Microbiol.">
        <title>Anaeromyxobacter oryzae sp. nov., Anaeromyxobacter diazotrophicus sp. nov. and Anaeromyxobacter paludicola sp. nov., isolated from paddy soils.</title>
        <authorList>
            <person name="Itoh H."/>
            <person name="Xu Z."/>
            <person name="Mise K."/>
            <person name="Masuda Y."/>
            <person name="Ushijima N."/>
            <person name="Hayakawa C."/>
            <person name="Shiratori Y."/>
            <person name="Senoo K."/>
        </authorList>
    </citation>
    <scope>NUCLEOTIDE SEQUENCE [LARGE SCALE GENOMIC DNA]</scope>
    <source>
        <strain evidence="10">Red232</strain>
    </source>
</reference>
<dbReference type="InterPro" id="IPR050736">
    <property type="entry name" value="Sensor_HK_Regulatory"/>
</dbReference>
<dbReference type="PANTHER" id="PTHR43711:SF1">
    <property type="entry name" value="HISTIDINE KINASE 1"/>
    <property type="match status" value="1"/>
</dbReference>
<dbReference type="InterPro" id="IPR004358">
    <property type="entry name" value="Sig_transdc_His_kin-like_C"/>
</dbReference>
<sequence>MLVESLEELRERVRRFRAARNAGRNVPAAARRPCTMVARLSLLSKVGALAGILDYEEALAAVARLSIPEFADWCIVDGLEDHEVRRMEVAHRDPAKAALAEALRRYPLDHAARRRLPAARALESRRPVLLPDYTDEMLREQTDGEYLELALGLGVCSVLVVPVTLSTSLATMTFIATSESGRRYGPEDVALAEELVRRASQIVDTARVHRQLRETEERFRVALAHSNVTLFEQDRELRYRWIYNPPLGFAPEDVVGHRNAELVLHADAARLEAMDREVLRTGEPLQREVQISVPGSEPHHLLVTQEPLRDPSGAIVGLTGAATDITDLKRVQEQLARALVFREQVIGILGHDLRNPLSAVRALASLLQRREGLPADVRESLAEIGNAGQRMLEMIGTLLDFTESRFKGSVPIAPVATDLHEVCRRTVGELEAAQPGRTVELELRGDGRGTWDPARLAQVVSNLVGNALKHGARQGIVRVSVDADGDDDVVLEVANGGPAISPELMAVLFEPFHRGPAPGDASHARGLGLGLYIVREIVGAHGGTVSVASSDEDGTTFTVRLPRACRAHDVATRGAELDQSAAAGA</sequence>
<dbReference type="RefSeq" id="WP_248353718.1">
    <property type="nucleotide sequence ID" value="NZ_AP025591.1"/>
</dbReference>
<dbReference type="PRINTS" id="PR00344">
    <property type="entry name" value="BCTRLSENSOR"/>
</dbReference>
<proteinExistence type="predicted"/>
<dbReference type="SUPFAM" id="SSF55781">
    <property type="entry name" value="GAF domain-like"/>
    <property type="match status" value="1"/>
</dbReference>
<dbReference type="Pfam" id="PF13185">
    <property type="entry name" value="GAF_2"/>
    <property type="match status" value="1"/>
</dbReference>
<evidence type="ECO:0000256" key="3">
    <source>
        <dbReference type="ARBA" id="ARBA00022553"/>
    </source>
</evidence>
<dbReference type="InterPro" id="IPR036890">
    <property type="entry name" value="HATPase_C_sf"/>
</dbReference>
<comment type="catalytic activity">
    <reaction evidence="1">
        <text>ATP + protein L-histidine = ADP + protein N-phospho-L-histidine.</text>
        <dbReference type="EC" id="2.7.13.3"/>
    </reaction>
</comment>
<dbReference type="InterPro" id="IPR035965">
    <property type="entry name" value="PAS-like_dom_sf"/>
</dbReference>
<dbReference type="CDD" id="cd00082">
    <property type="entry name" value="HisKA"/>
    <property type="match status" value="1"/>
</dbReference>
<dbReference type="InterPro" id="IPR000014">
    <property type="entry name" value="PAS"/>
</dbReference>
<dbReference type="SUPFAM" id="SSF55785">
    <property type="entry name" value="PYP-like sensor domain (PAS domain)"/>
    <property type="match status" value="1"/>
</dbReference>
<keyword evidence="6" id="KW-0902">Two-component regulatory system</keyword>
<dbReference type="SUPFAM" id="SSF47384">
    <property type="entry name" value="Homodimeric domain of signal transducing histidine kinase"/>
    <property type="match status" value="1"/>
</dbReference>
<dbReference type="EMBL" id="AP025591">
    <property type="protein sequence ID" value="BDG05158.1"/>
    <property type="molecule type" value="Genomic_DNA"/>
</dbReference>
<keyword evidence="3" id="KW-0597">Phosphoprotein</keyword>
<feature type="domain" description="PAC" evidence="8">
    <location>
        <begin position="285"/>
        <end position="337"/>
    </location>
</feature>
<feature type="domain" description="Histidine kinase" evidence="7">
    <location>
        <begin position="348"/>
        <end position="565"/>
    </location>
</feature>
<dbReference type="Pfam" id="PF08448">
    <property type="entry name" value="PAS_4"/>
    <property type="match status" value="1"/>
</dbReference>
<evidence type="ECO:0000313" key="9">
    <source>
        <dbReference type="EMBL" id="BDG05158.1"/>
    </source>
</evidence>
<keyword evidence="5" id="KW-0418">Kinase</keyword>
<dbReference type="EC" id="2.7.13.3" evidence="2"/>
<dbReference type="InterPro" id="IPR003594">
    <property type="entry name" value="HATPase_dom"/>
</dbReference>
<dbReference type="InterPro" id="IPR013656">
    <property type="entry name" value="PAS_4"/>
</dbReference>
<dbReference type="InterPro" id="IPR005467">
    <property type="entry name" value="His_kinase_dom"/>
</dbReference>
<dbReference type="SUPFAM" id="SSF55874">
    <property type="entry name" value="ATPase domain of HSP90 chaperone/DNA topoisomerase II/histidine kinase"/>
    <property type="match status" value="1"/>
</dbReference>
<gene>
    <name evidence="9" type="ORF">AMOR_41540</name>
</gene>
<evidence type="ECO:0000259" key="8">
    <source>
        <dbReference type="PROSITE" id="PS50113"/>
    </source>
</evidence>
<dbReference type="PROSITE" id="PS50109">
    <property type="entry name" value="HIS_KIN"/>
    <property type="match status" value="1"/>
</dbReference>
<evidence type="ECO:0000256" key="6">
    <source>
        <dbReference type="ARBA" id="ARBA00023012"/>
    </source>
</evidence>
<dbReference type="Gene3D" id="3.30.450.20">
    <property type="entry name" value="PAS domain"/>
    <property type="match status" value="1"/>
</dbReference>
<dbReference type="Gene3D" id="3.30.450.40">
    <property type="match status" value="1"/>
</dbReference>
<evidence type="ECO:0000313" key="10">
    <source>
        <dbReference type="Proteomes" id="UP001162891"/>
    </source>
</evidence>
<dbReference type="Gene3D" id="3.30.565.10">
    <property type="entry name" value="Histidine kinase-like ATPase, C-terminal domain"/>
    <property type="match status" value="1"/>
</dbReference>
<dbReference type="SMART" id="SM00388">
    <property type="entry name" value="HisKA"/>
    <property type="match status" value="1"/>
</dbReference>
<dbReference type="CDD" id="cd00075">
    <property type="entry name" value="HATPase"/>
    <property type="match status" value="1"/>
</dbReference>
<evidence type="ECO:0000256" key="1">
    <source>
        <dbReference type="ARBA" id="ARBA00000085"/>
    </source>
</evidence>
<evidence type="ECO:0000256" key="5">
    <source>
        <dbReference type="ARBA" id="ARBA00022777"/>
    </source>
</evidence>
<evidence type="ECO:0000256" key="4">
    <source>
        <dbReference type="ARBA" id="ARBA00022679"/>
    </source>
</evidence>
<evidence type="ECO:0000256" key="2">
    <source>
        <dbReference type="ARBA" id="ARBA00012438"/>
    </source>
</evidence>
<protein>
    <recommendedName>
        <fullName evidence="2">histidine kinase</fullName>
        <ecNumber evidence="2">2.7.13.3</ecNumber>
    </recommendedName>
</protein>
<dbReference type="Pfam" id="PF02518">
    <property type="entry name" value="HATPase_c"/>
    <property type="match status" value="1"/>
</dbReference>
<dbReference type="NCBIfam" id="TIGR00229">
    <property type="entry name" value="sensory_box"/>
    <property type="match status" value="1"/>
</dbReference>
<dbReference type="InterPro" id="IPR029016">
    <property type="entry name" value="GAF-like_dom_sf"/>
</dbReference>
<dbReference type="InterPro" id="IPR003018">
    <property type="entry name" value="GAF"/>
</dbReference>
<accession>A0ABM7X038</accession>
<dbReference type="Proteomes" id="UP001162891">
    <property type="component" value="Chromosome"/>
</dbReference>
<dbReference type="Gene3D" id="1.10.287.130">
    <property type="match status" value="1"/>
</dbReference>
<dbReference type="PROSITE" id="PS50113">
    <property type="entry name" value="PAC"/>
    <property type="match status" value="1"/>
</dbReference>
<dbReference type="InterPro" id="IPR000700">
    <property type="entry name" value="PAS-assoc_C"/>
</dbReference>